<sequence>MNGLAAIVEQSMRLDPFVWAECIFSNRSRDRVKIGVVSL</sequence>
<dbReference type="Proteomes" id="UP000736373">
    <property type="component" value="Unassembled WGS sequence"/>
</dbReference>
<dbReference type="RefSeq" id="WP_187638948.1">
    <property type="nucleotide sequence ID" value="NZ_VZQQ01000079.1"/>
</dbReference>
<keyword evidence="2" id="KW-1185">Reference proteome</keyword>
<comment type="caution">
    <text evidence="1">The sequence shown here is derived from an EMBL/GenBank/DDBJ whole genome shotgun (WGS) entry which is preliminary data.</text>
</comment>
<evidence type="ECO:0000313" key="1">
    <source>
        <dbReference type="EMBL" id="MBC8752056.1"/>
    </source>
</evidence>
<gene>
    <name evidence="1" type="ORF">F6X42_38090</name>
</gene>
<dbReference type="InterPro" id="IPR008878">
    <property type="entry name" value="Transposase_IS66_Orf2"/>
</dbReference>
<accession>A0ABR7Q0I5</accession>
<evidence type="ECO:0000313" key="2">
    <source>
        <dbReference type="Proteomes" id="UP000736373"/>
    </source>
</evidence>
<dbReference type="EMBL" id="VZQQ01000079">
    <property type="protein sequence ID" value="MBC8752056.1"/>
    <property type="molecule type" value="Genomic_DNA"/>
</dbReference>
<name>A0ABR7Q0I5_9BURK</name>
<organism evidence="1 2">
    <name type="scientific">Paraburkholderia podalyriae</name>
    <dbReference type="NCBI Taxonomy" id="1938811"/>
    <lineage>
        <taxon>Bacteria</taxon>
        <taxon>Pseudomonadati</taxon>
        <taxon>Pseudomonadota</taxon>
        <taxon>Betaproteobacteria</taxon>
        <taxon>Burkholderiales</taxon>
        <taxon>Burkholderiaceae</taxon>
        <taxon>Paraburkholderia</taxon>
    </lineage>
</organism>
<protein>
    <submittedName>
        <fullName evidence="1">Transposase</fullName>
    </submittedName>
</protein>
<dbReference type="Pfam" id="PF05717">
    <property type="entry name" value="TnpB_IS66"/>
    <property type="match status" value="1"/>
</dbReference>
<reference evidence="1 2" key="1">
    <citation type="submission" date="2019-09" db="EMBL/GenBank/DDBJ databases">
        <title>Paraburkholderia podalyriae sp. nov., A South African Podalyria-associated rhizobium.</title>
        <authorList>
            <person name="Mavima L."/>
            <person name="Beukes C.W."/>
            <person name="Palmer M."/>
            <person name="De Meyer S.E."/>
            <person name="James E.K."/>
            <person name="Maluk M."/>
            <person name="Avontuur J.R."/>
            <person name="Chan W.Y."/>
            <person name="Venter S.N."/>
            <person name="Steenkamp E.T."/>
        </authorList>
    </citation>
    <scope>NUCLEOTIDE SEQUENCE [LARGE SCALE GENOMIC DNA]</scope>
    <source>
        <strain evidence="1 2">WC7.3b</strain>
    </source>
</reference>
<proteinExistence type="predicted"/>